<evidence type="ECO:0000256" key="1">
    <source>
        <dbReference type="ARBA" id="ARBA00004123"/>
    </source>
</evidence>
<feature type="domain" description="C2H2-type" evidence="13">
    <location>
        <begin position="838"/>
        <end position="866"/>
    </location>
</feature>
<evidence type="ECO:0000256" key="4">
    <source>
        <dbReference type="ARBA" id="ARBA00022737"/>
    </source>
</evidence>
<comment type="subcellular location">
    <subcellularLocation>
        <location evidence="1">Nucleus</location>
    </subcellularLocation>
</comment>
<dbReference type="FunFam" id="3.30.160.60:FF:000100">
    <property type="entry name" value="Zinc finger 45-like"/>
    <property type="match status" value="1"/>
</dbReference>
<feature type="region of interest" description="Disordered" evidence="12">
    <location>
        <begin position="899"/>
        <end position="923"/>
    </location>
</feature>
<evidence type="ECO:0000256" key="7">
    <source>
        <dbReference type="ARBA" id="ARBA00023015"/>
    </source>
</evidence>
<dbReference type="PROSITE" id="PS50157">
    <property type="entry name" value="ZINC_FINGER_C2H2_2"/>
    <property type="match status" value="6"/>
</dbReference>
<keyword evidence="3" id="KW-0479">Metal-binding</keyword>
<feature type="domain" description="C2H2-type" evidence="13">
    <location>
        <begin position="753"/>
        <end position="781"/>
    </location>
</feature>
<dbReference type="Pfam" id="PF00096">
    <property type="entry name" value="zf-C2H2"/>
    <property type="match status" value="2"/>
</dbReference>
<feature type="region of interest" description="Disordered" evidence="12">
    <location>
        <begin position="167"/>
        <end position="193"/>
    </location>
</feature>
<evidence type="ECO:0000256" key="2">
    <source>
        <dbReference type="ARBA" id="ARBA00006991"/>
    </source>
</evidence>
<feature type="compositionally biased region" description="Polar residues" evidence="12">
    <location>
        <begin position="520"/>
        <end position="544"/>
    </location>
</feature>
<gene>
    <name evidence="15" type="primary">LOC117653896</name>
</gene>
<evidence type="ECO:0000313" key="15">
    <source>
        <dbReference type="RefSeq" id="XP_034255786.1"/>
    </source>
</evidence>
<dbReference type="GO" id="GO:0005634">
    <property type="term" value="C:nucleus"/>
    <property type="evidence" value="ECO:0007669"/>
    <property type="project" value="UniProtKB-SubCell"/>
</dbReference>
<feature type="compositionally biased region" description="Basic residues" evidence="12">
    <location>
        <begin position="908"/>
        <end position="917"/>
    </location>
</feature>
<evidence type="ECO:0000313" key="14">
    <source>
        <dbReference type="Proteomes" id="UP000515158"/>
    </source>
</evidence>
<dbReference type="RefSeq" id="XP_034255786.1">
    <property type="nucleotide sequence ID" value="XM_034399895.1"/>
</dbReference>
<keyword evidence="8" id="KW-0238">DNA-binding</keyword>
<dbReference type="FunCoup" id="A0A6P9AK12">
    <property type="interactions" value="347"/>
</dbReference>
<evidence type="ECO:0000256" key="6">
    <source>
        <dbReference type="ARBA" id="ARBA00022833"/>
    </source>
</evidence>
<comment type="similarity">
    <text evidence="2">Belongs to the krueppel C2H2-type zinc-finger protein family.</text>
</comment>
<protein>
    <submittedName>
        <fullName evidence="15">Zinc finger Y-chromosomal protein 2-like isoform X1</fullName>
    </submittedName>
</protein>
<proteinExistence type="inferred from homology"/>
<feature type="region of interest" description="Disordered" evidence="12">
    <location>
        <begin position="520"/>
        <end position="546"/>
    </location>
</feature>
<name>A0A6P9AK12_THRPL</name>
<dbReference type="InParanoid" id="A0A6P9AK12"/>
<dbReference type="Proteomes" id="UP000515158">
    <property type="component" value="Unplaced"/>
</dbReference>
<evidence type="ECO:0000256" key="10">
    <source>
        <dbReference type="ARBA" id="ARBA00023242"/>
    </source>
</evidence>
<dbReference type="GO" id="GO:0000977">
    <property type="term" value="F:RNA polymerase II transcription regulatory region sequence-specific DNA binding"/>
    <property type="evidence" value="ECO:0007669"/>
    <property type="project" value="TreeGrafter"/>
</dbReference>
<dbReference type="PANTHER" id="PTHR24379">
    <property type="entry name" value="KRAB AND ZINC FINGER DOMAIN-CONTAINING"/>
    <property type="match status" value="1"/>
</dbReference>
<keyword evidence="9" id="KW-0804">Transcription</keyword>
<sequence>MESGTTGNSEQNSSLQLSFPTPQSVIQTCRQKMSTAPMLLNFSNFPTISSAQLKSMLSQQCVIQPNPSASNQQVLQTSQLTDSKNPSVGNAKQICDTVKDSADVSLESTQEQYEWSDDKSMKWIEVNAKSLEAETSIINDDSEVEILLMDDTLGTTSSTAMHTYSKVPVIEHGRNQQKSPKKRTKKSSSSEKNSANLIEQVECYKCRFCMFLSLSEEAVAAHVEQEHSSQIPTESNGSMQCPGCSNIFFSQKSLRVHLSEDHNVAQEELEHILSTFQTNDGGVLKNQSNLESDLRHDEEQISLNACNEVIADEMNNHCYSGDKSSDIQPLKSTCLKKGSPVPPQRSTALRRSVMQTNAALPDETGKIRVRKMSTLEKSLKKNTKVEVVINSSPPAQINLAESHEDASGDDHIPMDMQYDIESMQILDIPLGHDSNESQDPGDQQLNPSHSENDNSLLPLGQDDREQYCNASPPSCDAIIDEICQEEVLDSVLYVQGGDLLDDRDSPIVVCFAASPNNISEDSNGYDIQTEDNASTTSEGPSLDNSSERIVLSSSSFFDGTDIVGPAGKKLVKRGFVKKTSPTKSRVKKPKVLKNDPKIEEGRTIVGYKCGAYGCTVRMRSYENVKYHQRCHVEGHISEITLKDAADENIPESKRRRTVNSKHTFDCPECSLGMHSWKLMKSHLWKSHSIDMELYTCDQCGYKTPSLSNMNNIHVKIHGSEKPYLCDTCGKGFKTTKQLGNHKVIHSRKESGLQTCDTCGRTFHTNRMLRNHINTVHNKVRPYMCSECGHTAANRSSLKMHLRQHTGDRPYECDQCEYTTADHNSLRRHKKRHTGDKPYKCPFCTYACIQSSTYKVHLRSKHPGQNLGLMFSCKKCSFHSVNHDIYLAHTAEHDIAESSGIPFKTAPRPTHRRTAKHVKISDDSPSEEMPIFVSIATDEAAIDTDQPNFENIVQHVSEEILPGSNLHVLYNSISLSDPNVKQTLRDSSTSKPAVLEDPVVHIVQDESELGLVEENDDPDAIIEIPTEEYEFKVKDTEAQLG</sequence>
<dbReference type="FunFam" id="3.30.160.60:FF:000446">
    <property type="entry name" value="Zinc finger protein"/>
    <property type="match status" value="1"/>
</dbReference>
<dbReference type="InterPro" id="IPR036236">
    <property type="entry name" value="Znf_C2H2_sf"/>
</dbReference>
<evidence type="ECO:0000256" key="11">
    <source>
        <dbReference type="PROSITE-ProRule" id="PRU00042"/>
    </source>
</evidence>
<dbReference type="PROSITE" id="PS00028">
    <property type="entry name" value="ZINC_FINGER_C2H2_1"/>
    <property type="match status" value="6"/>
</dbReference>
<feature type="domain" description="C2H2-type" evidence="13">
    <location>
        <begin position="723"/>
        <end position="750"/>
    </location>
</feature>
<evidence type="ECO:0000256" key="8">
    <source>
        <dbReference type="ARBA" id="ARBA00023125"/>
    </source>
</evidence>
<feature type="domain" description="C2H2-type" evidence="13">
    <location>
        <begin position="782"/>
        <end position="809"/>
    </location>
</feature>
<evidence type="ECO:0000256" key="9">
    <source>
        <dbReference type="ARBA" id="ARBA00023163"/>
    </source>
</evidence>
<evidence type="ECO:0000256" key="3">
    <source>
        <dbReference type="ARBA" id="ARBA00022723"/>
    </source>
</evidence>
<accession>A0A6P9AK12</accession>
<dbReference type="PANTHER" id="PTHR24379:SF127">
    <property type="entry name" value="BLOODY FINGERS-RELATED"/>
    <property type="match status" value="1"/>
</dbReference>
<keyword evidence="6" id="KW-0862">Zinc</keyword>
<keyword evidence="4" id="KW-0677">Repeat</keyword>
<dbReference type="Gene3D" id="3.30.160.60">
    <property type="entry name" value="Classic Zinc Finger"/>
    <property type="match status" value="7"/>
</dbReference>
<dbReference type="SMART" id="SM00355">
    <property type="entry name" value="ZnF_C2H2"/>
    <property type="match status" value="11"/>
</dbReference>
<keyword evidence="10" id="KW-0539">Nucleus</keyword>
<dbReference type="FunFam" id="3.30.160.60:FF:001370">
    <property type="entry name" value="Zinc finger protein"/>
    <property type="match status" value="1"/>
</dbReference>
<keyword evidence="14" id="KW-1185">Reference proteome</keyword>
<feature type="compositionally biased region" description="Polar residues" evidence="12">
    <location>
        <begin position="437"/>
        <end position="455"/>
    </location>
</feature>
<dbReference type="GO" id="GO:0008270">
    <property type="term" value="F:zinc ion binding"/>
    <property type="evidence" value="ECO:0007669"/>
    <property type="project" value="UniProtKB-KW"/>
</dbReference>
<evidence type="ECO:0000256" key="5">
    <source>
        <dbReference type="ARBA" id="ARBA00022771"/>
    </source>
</evidence>
<dbReference type="InterPro" id="IPR013087">
    <property type="entry name" value="Znf_C2H2_type"/>
</dbReference>
<dbReference type="GO" id="GO:0000981">
    <property type="term" value="F:DNA-binding transcription factor activity, RNA polymerase II-specific"/>
    <property type="evidence" value="ECO:0007669"/>
    <property type="project" value="TreeGrafter"/>
</dbReference>
<dbReference type="GeneID" id="117653896"/>
<dbReference type="AlphaFoldDB" id="A0A6P9AK12"/>
<feature type="domain" description="C2H2-type" evidence="13">
    <location>
        <begin position="694"/>
        <end position="722"/>
    </location>
</feature>
<reference evidence="15" key="1">
    <citation type="submission" date="2025-08" db="UniProtKB">
        <authorList>
            <consortium name="RefSeq"/>
        </authorList>
    </citation>
    <scope>IDENTIFICATION</scope>
    <source>
        <tissue evidence="15">Total insect</tissue>
    </source>
</reference>
<evidence type="ECO:0000256" key="12">
    <source>
        <dbReference type="SAM" id="MobiDB-lite"/>
    </source>
</evidence>
<organism evidence="15">
    <name type="scientific">Thrips palmi</name>
    <name type="common">Melon thrips</name>
    <dbReference type="NCBI Taxonomy" id="161013"/>
    <lineage>
        <taxon>Eukaryota</taxon>
        <taxon>Metazoa</taxon>
        <taxon>Ecdysozoa</taxon>
        <taxon>Arthropoda</taxon>
        <taxon>Hexapoda</taxon>
        <taxon>Insecta</taxon>
        <taxon>Pterygota</taxon>
        <taxon>Neoptera</taxon>
        <taxon>Paraneoptera</taxon>
        <taxon>Thysanoptera</taxon>
        <taxon>Terebrantia</taxon>
        <taxon>Thripoidea</taxon>
        <taxon>Thripidae</taxon>
        <taxon>Thrips</taxon>
    </lineage>
</organism>
<dbReference type="FunFam" id="3.30.160.60:FF:000882">
    <property type="entry name" value="Predicted gene, 21060"/>
    <property type="match status" value="1"/>
</dbReference>
<feature type="region of interest" description="Disordered" evidence="12">
    <location>
        <begin position="430"/>
        <end position="468"/>
    </location>
</feature>
<dbReference type="OrthoDB" id="5876240at2759"/>
<dbReference type="SUPFAM" id="SSF57667">
    <property type="entry name" value="beta-beta-alpha zinc fingers"/>
    <property type="match status" value="4"/>
</dbReference>
<dbReference type="KEGG" id="tpal:117653896"/>
<feature type="domain" description="C2H2-type" evidence="13">
    <location>
        <begin position="810"/>
        <end position="837"/>
    </location>
</feature>
<evidence type="ECO:0000259" key="13">
    <source>
        <dbReference type="PROSITE" id="PS50157"/>
    </source>
</evidence>
<keyword evidence="7" id="KW-0805">Transcription regulation</keyword>
<keyword evidence="5 11" id="KW-0863">Zinc-finger</keyword>